<reference evidence="2" key="1">
    <citation type="journal article" date="2018" name="BMC Genomics">
        <title>Genomic insights into host adaptation between the wheat stripe rust pathogen (Puccinia striiformis f. sp. tritici) and the barley stripe rust pathogen (Puccinia striiformis f. sp. hordei).</title>
        <authorList>
            <person name="Xia C."/>
            <person name="Wang M."/>
            <person name="Yin C."/>
            <person name="Cornejo O.E."/>
            <person name="Hulbert S.H."/>
            <person name="Chen X."/>
        </authorList>
    </citation>
    <scope>NUCLEOTIDE SEQUENCE [LARGE SCALE GENOMIC DNA]</scope>
    <source>
        <strain evidence="2">93-210</strain>
    </source>
</reference>
<reference evidence="1 2" key="3">
    <citation type="journal article" date="2022" name="Microbiol. Spectr.">
        <title>Folding features and dynamics of 3D genome architecture in plant fungal pathogens.</title>
        <authorList>
            <person name="Xia C."/>
        </authorList>
    </citation>
    <scope>NUCLEOTIDE SEQUENCE [LARGE SCALE GENOMIC DNA]</scope>
    <source>
        <strain evidence="1 2">93-210</strain>
    </source>
</reference>
<organism evidence="1 2">
    <name type="scientific">Puccinia striiformis f. sp. tritici</name>
    <dbReference type="NCBI Taxonomy" id="168172"/>
    <lineage>
        <taxon>Eukaryota</taxon>
        <taxon>Fungi</taxon>
        <taxon>Dikarya</taxon>
        <taxon>Basidiomycota</taxon>
        <taxon>Pucciniomycotina</taxon>
        <taxon>Pucciniomycetes</taxon>
        <taxon>Pucciniales</taxon>
        <taxon>Pucciniaceae</taxon>
        <taxon>Puccinia</taxon>
    </lineage>
</organism>
<keyword evidence="2" id="KW-1185">Reference proteome</keyword>
<dbReference type="Proteomes" id="UP001060170">
    <property type="component" value="Chromosome 1"/>
</dbReference>
<accession>A0ACC0EZ21</accession>
<sequence length="100" mass="11117">MLLLLGARLGKVFSVETDNTTTQSAINKRRSKDVAINKEWRIIQDTLIKNQIDIAARRVASANNRADALSRGVVGSLNQADQLMVKLPEDLVSALRQDWT</sequence>
<proteinExistence type="predicted"/>
<protein>
    <submittedName>
        <fullName evidence="1">Uncharacterized protein</fullName>
    </submittedName>
</protein>
<evidence type="ECO:0000313" key="1">
    <source>
        <dbReference type="EMBL" id="KAI7962756.1"/>
    </source>
</evidence>
<dbReference type="EMBL" id="CM045865">
    <property type="protein sequence ID" value="KAI7962756.1"/>
    <property type="molecule type" value="Genomic_DNA"/>
</dbReference>
<name>A0ACC0EZ21_9BASI</name>
<reference evidence="2" key="2">
    <citation type="journal article" date="2018" name="Mol. Plant Microbe Interact.">
        <title>Genome sequence resources for the wheat stripe rust pathogen (Puccinia striiformis f. sp. tritici) and the barley stripe rust pathogen (Puccinia striiformis f. sp. hordei).</title>
        <authorList>
            <person name="Xia C."/>
            <person name="Wang M."/>
            <person name="Yin C."/>
            <person name="Cornejo O.E."/>
            <person name="Hulbert S.H."/>
            <person name="Chen X."/>
        </authorList>
    </citation>
    <scope>NUCLEOTIDE SEQUENCE [LARGE SCALE GENOMIC DNA]</scope>
    <source>
        <strain evidence="2">93-210</strain>
    </source>
</reference>
<comment type="caution">
    <text evidence="1">The sequence shown here is derived from an EMBL/GenBank/DDBJ whole genome shotgun (WGS) entry which is preliminary data.</text>
</comment>
<gene>
    <name evidence="1" type="ORF">MJO28_000850</name>
</gene>
<evidence type="ECO:0000313" key="2">
    <source>
        <dbReference type="Proteomes" id="UP001060170"/>
    </source>
</evidence>